<sequence>MTKPLAIGVAGLGTVGTGVLALLRDNAETVAARAGRPIAVTAVSSRDRTKDRGVSLSGLRWYEDATALAADPNVDVVVETIGGTEGPAADLVRAALSAGKPVVTANKALLAVHGAEIARLADRKNVPLMFEAAVAGGIPAIKAVREGLAANDLSRVLGILNGTCNYILTQMRERGREFAEALSEAQKLGYAEADPTFDVDGIDAAHKLAILAALAFGRPVDFASVHVEGIRSVSALDIKLAEELGYRIKLLGIARRTDGGIETRVHPCMVPVSHPIARVDGVFNAVVAEGDFCGRVVLEGRGAGGGPTASAICADLIDIARNRRTPVWGVADGALSALPSIPMEKRVGAYYLRLMVLDRPGVIADVTAILRDHHVSMESMLQRGRAPGEAVPVVVTTHDCEEAQMRAALARIAALETVVEAPALIRIENLQ</sequence>
<dbReference type="GO" id="GO:0050661">
    <property type="term" value="F:NADP binding"/>
    <property type="evidence" value="ECO:0007669"/>
    <property type="project" value="InterPro"/>
</dbReference>
<proteinExistence type="inferred from homology"/>
<keyword evidence="7" id="KW-0791">Threonine biosynthesis</keyword>
<dbReference type="GO" id="GO:0004412">
    <property type="term" value="F:homoserine dehydrogenase activity"/>
    <property type="evidence" value="ECO:0007669"/>
    <property type="project" value="UniProtKB-EC"/>
</dbReference>
<dbReference type="InterPro" id="IPR016204">
    <property type="entry name" value="HDH"/>
</dbReference>
<dbReference type="Pfam" id="PF00742">
    <property type="entry name" value="Homoserine_dh"/>
    <property type="match status" value="1"/>
</dbReference>
<feature type="binding site" evidence="12">
    <location>
        <position position="192"/>
    </location>
    <ligand>
        <name>L-homoserine</name>
        <dbReference type="ChEBI" id="CHEBI:57476"/>
    </ligand>
</feature>
<gene>
    <name evidence="15" type="ORF">DFH01_26430</name>
</gene>
<dbReference type="PIRSF" id="PIRSF000098">
    <property type="entry name" value="Homoser_dehydrog"/>
    <property type="match status" value="1"/>
</dbReference>
<evidence type="ECO:0000256" key="7">
    <source>
        <dbReference type="ARBA" id="ARBA00022697"/>
    </source>
</evidence>
<dbReference type="OrthoDB" id="9808167at2"/>
<comment type="pathway">
    <text evidence="1">Amino-acid biosynthesis; L-threonine biosynthesis; L-threonine from L-aspartate: step 3/5.</text>
</comment>
<feature type="domain" description="ACT" evidence="14">
    <location>
        <begin position="351"/>
        <end position="426"/>
    </location>
</feature>
<evidence type="ECO:0000256" key="2">
    <source>
        <dbReference type="ARBA" id="ARBA00005062"/>
    </source>
</evidence>
<dbReference type="SUPFAM" id="SSF51735">
    <property type="entry name" value="NAD(P)-binding Rossmann-fold domains"/>
    <property type="match status" value="1"/>
</dbReference>
<dbReference type="EMBL" id="QGNA01000008">
    <property type="protein sequence ID" value="PWS34168.1"/>
    <property type="molecule type" value="Genomic_DNA"/>
</dbReference>
<evidence type="ECO:0000256" key="12">
    <source>
        <dbReference type="PIRSR" id="PIRSR000098-2"/>
    </source>
</evidence>
<dbReference type="InterPro" id="IPR045865">
    <property type="entry name" value="ACT-like_dom_sf"/>
</dbReference>
<dbReference type="GO" id="GO:0009086">
    <property type="term" value="P:methionine biosynthetic process"/>
    <property type="evidence" value="ECO:0007669"/>
    <property type="project" value="UniProtKB-KW"/>
</dbReference>
<dbReference type="PROSITE" id="PS51671">
    <property type="entry name" value="ACT"/>
    <property type="match status" value="1"/>
</dbReference>
<dbReference type="PROSITE" id="PS01042">
    <property type="entry name" value="HOMOSER_DHGENASE"/>
    <property type="match status" value="1"/>
</dbReference>
<dbReference type="Gene3D" id="3.40.50.720">
    <property type="entry name" value="NAD(P)-binding Rossmann-like Domain"/>
    <property type="match status" value="1"/>
</dbReference>
<comment type="caution">
    <text evidence="15">The sequence shown here is derived from an EMBL/GenBank/DDBJ whole genome shotgun (WGS) entry which is preliminary data.</text>
</comment>
<dbReference type="UniPathway" id="UPA00051">
    <property type="reaction ID" value="UER00465"/>
</dbReference>
<feature type="binding site" evidence="12">
    <location>
        <position position="107"/>
    </location>
    <ligand>
        <name>NADPH</name>
        <dbReference type="ChEBI" id="CHEBI:57783"/>
    </ligand>
</feature>
<dbReference type="UniPathway" id="UPA00050">
    <property type="reaction ID" value="UER00063"/>
</dbReference>
<dbReference type="Gene3D" id="3.30.360.10">
    <property type="entry name" value="Dihydrodipicolinate Reductase, domain 2"/>
    <property type="match status" value="1"/>
</dbReference>
<dbReference type="InterPro" id="IPR002912">
    <property type="entry name" value="ACT_dom"/>
</dbReference>
<dbReference type="Pfam" id="PF03447">
    <property type="entry name" value="NAD_binding_3"/>
    <property type="match status" value="1"/>
</dbReference>
<evidence type="ECO:0000256" key="4">
    <source>
        <dbReference type="ARBA" id="ARBA00013213"/>
    </source>
</evidence>
<dbReference type="FunFam" id="3.30.360.10:FF:000005">
    <property type="entry name" value="Homoserine dehydrogenase"/>
    <property type="match status" value="1"/>
</dbReference>
<dbReference type="NCBIfam" id="NF004976">
    <property type="entry name" value="PRK06349.1"/>
    <property type="match status" value="1"/>
</dbReference>
<comment type="similarity">
    <text evidence="3 13">Belongs to the homoserine dehydrogenase family.</text>
</comment>
<dbReference type="GO" id="GO:0009088">
    <property type="term" value="P:threonine biosynthetic process"/>
    <property type="evidence" value="ECO:0007669"/>
    <property type="project" value="UniProtKB-UniPathway"/>
</dbReference>
<evidence type="ECO:0000256" key="6">
    <source>
        <dbReference type="ARBA" id="ARBA00022605"/>
    </source>
</evidence>
<keyword evidence="16" id="KW-1185">Reference proteome</keyword>
<evidence type="ECO:0000313" key="15">
    <source>
        <dbReference type="EMBL" id="PWS34168.1"/>
    </source>
</evidence>
<feature type="active site" description="Proton donor" evidence="11">
    <location>
        <position position="207"/>
    </location>
</feature>
<evidence type="ECO:0000256" key="9">
    <source>
        <dbReference type="ARBA" id="ARBA00023002"/>
    </source>
</evidence>
<dbReference type="Pfam" id="PF01842">
    <property type="entry name" value="ACT"/>
    <property type="match status" value="1"/>
</dbReference>
<evidence type="ECO:0000256" key="10">
    <source>
        <dbReference type="ARBA" id="ARBA00023167"/>
    </source>
</evidence>
<organism evidence="15 16">
    <name type="scientific">Falsiroseomonas bella</name>
    <dbReference type="NCBI Taxonomy" id="2184016"/>
    <lineage>
        <taxon>Bacteria</taxon>
        <taxon>Pseudomonadati</taxon>
        <taxon>Pseudomonadota</taxon>
        <taxon>Alphaproteobacteria</taxon>
        <taxon>Acetobacterales</taxon>
        <taxon>Roseomonadaceae</taxon>
        <taxon>Falsiroseomonas</taxon>
    </lineage>
</organism>
<name>A0A317F9G5_9PROT</name>
<dbReference type="PANTHER" id="PTHR43331:SF1">
    <property type="entry name" value="HOMOSERINE DEHYDROGENASE"/>
    <property type="match status" value="1"/>
</dbReference>
<dbReference type="InterPro" id="IPR019811">
    <property type="entry name" value="HDH_CS"/>
</dbReference>
<comment type="pathway">
    <text evidence="2">Amino-acid biosynthesis; L-methionine biosynthesis via de novo pathway; L-homoserine from L-aspartate: step 3/3.</text>
</comment>
<dbReference type="SUPFAM" id="SSF55347">
    <property type="entry name" value="Glyceraldehyde-3-phosphate dehydrogenase-like, C-terminal domain"/>
    <property type="match status" value="1"/>
</dbReference>
<keyword evidence="10" id="KW-0486">Methionine biosynthesis</keyword>
<keyword evidence="8 12" id="KW-0521">NADP</keyword>
<evidence type="ECO:0000256" key="8">
    <source>
        <dbReference type="ARBA" id="ARBA00022857"/>
    </source>
</evidence>
<evidence type="ECO:0000256" key="11">
    <source>
        <dbReference type="PIRSR" id="PIRSR000098-1"/>
    </source>
</evidence>
<dbReference type="InterPro" id="IPR001342">
    <property type="entry name" value="HDH_cat"/>
</dbReference>
<accession>A0A317F9G5</accession>
<evidence type="ECO:0000256" key="5">
    <source>
        <dbReference type="ARBA" id="ARBA00013376"/>
    </source>
</evidence>
<dbReference type="InterPro" id="IPR036291">
    <property type="entry name" value="NAD(P)-bd_dom_sf"/>
</dbReference>
<evidence type="ECO:0000313" key="16">
    <source>
        <dbReference type="Proteomes" id="UP000245765"/>
    </source>
</evidence>
<dbReference type="InterPro" id="IPR005106">
    <property type="entry name" value="Asp/hSer_DH_NAD-bd"/>
</dbReference>
<dbReference type="CDD" id="cd04881">
    <property type="entry name" value="ACT_HSDH-Hom"/>
    <property type="match status" value="1"/>
</dbReference>
<evidence type="ECO:0000256" key="13">
    <source>
        <dbReference type="RuleBase" id="RU004171"/>
    </source>
</evidence>
<keyword evidence="6" id="KW-0028">Amino-acid biosynthesis</keyword>
<feature type="binding site" evidence="12">
    <location>
        <begin position="10"/>
        <end position="17"/>
    </location>
    <ligand>
        <name>NADP(+)</name>
        <dbReference type="ChEBI" id="CHEBI:58349"/>
    </ligand>
</feature>
<dbReference type="Proteomes" id="UP000245765">
    <property type="component" value="Unassembled WGS sequence"/>
</dbReference>
<keyword evidence="9" id="KW-0560">Oxidoreductase</keyword>
<evidence type="ECO:0000259" key="14">
    <source>
        <dbReference type="PROSITE" id="PS51671"/>
    </source>
</evidence>
<reference evidence="16" key="1">
    <citation type="submission" date="2018-05" db="EMBL/GenBank/DDBJ databases">
        <authorList>
            <person name="Du Z."/>
            <person name="Wang X."/>
        </authorList>
    </citation>
    <scope>NUCLEOTIDE SEQUENCE [LARGE SCALE GENOMIC DNA]</scope>
    <source>
        <strain evidence="16">CQN31</strain>
    </source>
</reference>
<dbReference type="SUPFAM" id="SSF55021">
    <property type="entry name" value="ACT-like"/>
    <property type="match status" value="1"/>
</dbReference>
<dbReference type="PANTHER" id="PTHR43331">
    <property type="entry name" value="HOMOSERINE DEHYDROGENASE"/>
    <property type="match status" value="1"/>
</dbReference>
<evidence type="ECO:0000256" key="3">
    <source>
        <dbReference type="ARBA" id="ARBA00006753"/>
    </source>
</evidence>
<dbReference type="Gene3D" id="3.30.70.260">
    <property type="match status" value="1"/>
</dbReference>
<evidence type="ECO:0000256" key="1">
    <source>
        <dbReference type="ARBA" id="ARBA00005056"/>
    </source>
</evidence>
<dbReference type="EC" id="1.1.1.3" evidence="4"/>
<dbReference type="RefSeq" id="WP_109873537.1">
    <property type="nucleotide sequence ID" value="NZ_QGNA01000008.1"/>
</dbReference>
<protein>
    <recommendedName>
        <fullName evidence="5">Homoserine dehydrogenase</fullName>
        <ecNumber evidence="4">1.1.1.3</ecNumber>
    </recommendedName>
</protein>
<dbReference type="AlphaFoldDB" id="A0A317F9G5"/>